<feature type="region of interest" description="Disordered" evidence="1">
    <location>
        <begin position="1"/>
        <end position="23"/>
    </location>
</feature>
<organism evidence="2 3">
    <name type="scientific">Romanomermis culicivorax</name>
    <name type="common">Nematode worm</name>
    <dbReference type="NCBI Taxonomy" id="13658"/>
    <lineage>
        <taxon>Eukaryota</taxon>
        <taxon>Metazoa</taxon>
        <taxon>Ecdysozoa</taxon>
        <taxon>Nematoda</taxon>
        <taxon>Enoplea</taxon>
        <taxon>Dorylaimia</taxon>
        <taxon>Mermithida</taxon>
        <taxon>Mermithoidea</taxon>
        <taxon>Mermithidae</taxon>
        <taxon>Romanomermis</taxon>
    </lineage>
</organism>
<dbReference type="AlphaFoldDB" id="A0A915KSG2"/>
<evidence type="ECO:0000313" key="2">
    <source>
        <dbReference type="Proteomes" id="UP000887565"/>
    </source>
</evidence>
<reference evidence="3" key="1">
    <citation type="submission" date="2022-11" db="UniProtKB">
        <authorList>
            <consortium name="WormBaseParasite"/>
        </authorList>
    </citation>
    <scope>IDENTIFICATION</scope>
</reference>
<dbReference type="Proteomes" id="UP000887565">
    <property type="component" value="Unplaced"/>
</dbReference>
<keyword evidence="2" id="KW-1185">Reference proteome</keyword>
<protein>
    <submittedName>
        <fullName evidence="3">Uncharacterized protein</fullName>
    </submittedName>
</protein>
<evidence type="ECO:0000256" key="1">
    <source>
        <dbReference type="SAM" id="MobiDB-lite"/>
    </source>
</evidence>
<accession>A0A915KSG2</accession>
<proteinExistence type="predicted"/>
<dbReference type="WBParaSite" id="nRc.2.0.1.t40583-RA">
    <property type="protein sequence ID" value="nRc.2.0.1.t40583-RA"/>
    <property type="gene ID" value="nRc.2.0.1.g40583"/>
</dbReference>
<evidence type="ECO:0000313" key="3">
    <source>
        <dbReference type="WBParaSite" id="nRc.2.0.1.t40583-RA"/>
    </source>
</evidence>
<name>A0A915KSG2_ROMCU</name>
<sequence>MDGVYNAEFFGPEAGNPSQDERGDFGRHRQLWFLVRDTVQGIGGGYMDSHGDANSKAAEKVDQDHLMLNPW</sequence>